<dbReference type="EMBL" id="CP003837">
    <property type="protein sequence ID" value="AGH42618.1"/>
    <property type="molecule type" value="Genomic_DNA"/>
</dbReference>
<dbReference type="KEGG" id="gps:C427_0508"/>
<keyword evidence="2" id="KW-1185">Reference proteome</keyword>
<gene>
    <name evidence="1" type="ORF">C427_0508</name>
</gene>
<proteinExistence type="predicted"/>
<sequence>MYPLAYRVVYEVFKVKYIQLMLIIFSANCFAQSTPSEMAEMSLQ</sequence>
<dbReference type="AlphaFoldDB" id="K6Z1F6"/>
<reference evidence="1 2" key="1">
    <citation type="journal article" date="2013" name="Genome Announc.">
        <title>Complete Genome Sequence of Glaciecola psychrophila Strain 170T.</title>
        <authorList>
            <person name="Yin J."/>
            <person name="Chen J."/>
            <person name="Liu G."/>
            <person name="Yu Y."/>
            <person name="Song L."/>
            <person name="Wang X."/>
            <person name="Qu X."/>
        </authorList>
    </citation>
    <scope>NUCLEOTIDE SEQUENCE [LARGE SCALE GENOMIC DNA]</scope>
    <source>
        <strain evidence="1 2">170</strain>
    </source>
</reference>
<protein>
    <submittedName>
        <fullName evidence="1">Uncharacterized protein</fullName>
    </submittedName>
</protein>
<organism evidence="1 2">
    <name type="scientific">Paraglaciecola psychrophila 170</name>
    <dbReference type="NCBI Taxonomy" id="1129794"/>
    <lineage>
        <taxon>Bacteria</taxon>
        <taxon>Pseudomonadati</taxon>
        <taxon>Pseudomonadota</taxon>
        <taxon>Gammaproteobacteria</taxon>
        <taxon>Alteromonadales</taxon>
        <taxon>Alteromonadaceae</taxon>
        <taxon>Paraglaciecola</taxon>
    </lineage>
</organism>
<dbReference type="HOGENOM" id="CLU_3219732_0_0_6"/>
<dbReference type="PATRIC" id="fig|1129794.4.peg.503"/>
<dbReference type="Proteomes" id="UP000011864">
    <property type="component" value="Chromosome"/>
</dbReference>
<accession>K6Z1F6</accession>
<evidence type="ECO:0000313" key="2">
    <source>
        <dbReference type="Proteomes" id="UP000011864"/>
    </source>
</evidence>
<evidence type="ECO:0000313" key="1">
    <source>
        <dbReference type="EMBL" id="AGH42618.1"/>
    </source>
</evidence>
<name>K6Z1F6_9ALTE</name>